<accession>A0A0C2XPB2</accession>
<dbReference type="InterPro" id="IPR036673">
    <property type="entry name" value="Cyanovirin-N_sf"/>
</dbReference>
<organism evidence="3 4">
    <name type="scientific">Hebeloma cylindrosporum</name>
    <dbReference type="NCBI Taxonomy" id="76867"/>
    <lineage>
        <taxon>Eukaryota</taxon>
        <taxon>Fungi</taxon>
        <taxon>Dikarya</taxon>
        <taxon>Basidiomycota</taxon>
        <taxon>Agaricomycotina</taxon>
        <taxon>Agaricomycetes</taxon>
        <taxon>Agaricomycetidae</taxon>
        <taxon>Agaricales</taxon>
        <taxon>Agaricineae</taxon>
        <taxon>Hymenogastraceae</taxon>
        <taxon>Hebeloma</taxon>
    </lineage>
</organism>
<keyword evidence="4" id="KW-1185">Reference proteome</keyword>
<dbReference type="SMART" id="SM01111">
    <property type="entry name" value="CVNH"/>
    <property type="match status" value="2"/>
</dbReference>
<proteinExistence type="predicted"/>
<evidence type="ECO:0000259" key="2">
    <source>
        <dbReference type="SMART" id="SM01111"/>
    </source>
</evidence>
<evidence type="ECO:0000313" key="3">
    <source>
        <dbReference type="EMBL" id="KIM39483.1"/>
    </source>
</evidence>
<evidence type="ECO:0000256" key="1">
    <source>
        <dbReference type="SAM" id="MobiDB-lite"/>
    </source>
</evidence>
<protein>
    <recommendedName>
        <fullName evidence="2">Cyanovirin-N domain-containing protein</fullName>
    </recommendedName>
</protein>
<dbReference type="OrthoDB" id="3056812at2759"/>
<feature type="domain" description="Cyanovirin-N" evidence="2">
    <location>
        <begin position="2"/>
        <end position="99"/>
    </location>
</feature>
<feature type="domain" description="Cyanovirin-N" evidence="2">
    <location>
        <begin position="181"/>
        <end position="272"/>
    </location>
</feature>
<dbReference type="InterPro" id="IPR011058">
    <property type="entry name" value="Cyanovirin-N"/>
</dbReference>
<feature type="region of interest" description="Disordered" evidence="1">
    <location>
        <begin position="475"/>
        <end position="495"/>
    </location>
</feature>
<name>A0A0C2XPB2_HEBCY</name>
<dbReference type="STRING" id="686832.A0A0C2XPB2"/>
<dbReference type="Gene3D" id="2.30.60.10">
    <property type="entry name" value="Cyanovirin-N"/>
    <property type="match status" value="2"/>
</dbReference>
<dbReference type="Pfam" id="PF08881">
    <property type="entry name" value="CVNH"/>
    <property type="match status" value="2"/>
</dbReference>
<dbReference type="AlphaFoldDB" id="A0A0C2XPB2"/>
<reference evidence="3 4" key="1">
    <citation type="submission" date="2014-04" db="EMBL/GenBank/DDBJ databases">
        <authorList>
            <consortium name="DOE Joint Genome Institute"/>
            <person name="Kuo A."/>
            <person name="Gay G."/>
            <person name="Dore J."/>
            <person name="Kohler A."/>
            <person name="Nagy L.G."/>
            <person name="Floudas D."/>
            <person name="Copeland A."/>
            <person name="Barry K.W."/>
            <person name="Cichocki N."/>
            <person name="Veneault-Fourrey C."/>
            <person name="LaButti K."/>
            <person name="Lindquist E.A."/>
            <person name="Lipzen A."/>
            <person name="Lundell T."/>
            <person name="Morin E."/>
            <person name="Murat C."/>
            <person name="Sun H."/>
            <person name="Tunlid A."/>
            <person name="Henrissat B."/>
            <person name="Grigoriev I.V."/>
            <person name="Hibbett D.S."/>
            <person name="Martin F."/>
            <person name="Nordberg H.P."/>
            <person name="Cantor M.N."/>
            <person name="Hua S.X."/>
        </authorList>
    </citation>
    <scope>NUCLEOTIDE SEQUENCE [LARGE SCALE GENOMIC DNA]</scope>
    <source>
        <strain evidence="4">h7</strain>
    </source>
</reference>
<sequence length="513" mass="53032">MSISTTCRKVIINKGILSAECLKSDNKTYVSSSISLDNFLGNVDGKFVLGGKNFSQAAQDVGIIDGVLYAKLQAPGNKYVDAKFDLHKLIINNDGILTATVAGSIDVAKAKPPVLEKTLSTASTASAASAASALSAFSASSTTSSLATSVSSHSSSSYQKSSSTFHSSSFRSQSQQYLIEDTCSNFQLKEGFFHLDFNHSDGRVSHTSIDLNLYIGNVNGRLQWDASGFSKTCTSIRLEGFFLVADCLVPAQNGQKEHYVTTRLDLRTHFRISGGIIIYVETNKKLSMMLSEVPWMKFKVIAEPDLSVFGSHPVVKQTLARIAESTVEHVTVEMHKMLTIAMEEAIVAITASAMKHVSLQMEHTVRDAVGYAAASPSVTEAEYLHISQGFYGGGAYGGGGYAAGGGYAVGGGGGYGAGGGYVTGGGYTAGGYTAGGYGGGAYAGGAKGTNGTLHVGGGGVGGGAAYSAESKSVSGSVSASQSVSRSESYSSETSTAASATIAQAGVQLVSAQN</sequence>
<dbReference type="PANTHER" id="PTHR42076:SF1">
    <property type="entry name" value="CYANOVIRIN-N DOMAIN-CONTAINING PROTEIN"/>
    <property type="match status" value="1"/>
</dbReference>
<dbReference type="EMBL" id="KN831785">
    <property type="protein sequence ID" value="KIM39483.1"/>
    <property type="molecule type" value="Genomic_DNA"/>
</dbReference>
<dbReference type="Proteomes" id="UP000053424">
    <property type="component" value="Unassembled WGS sequence"/>
</dbReference>
<dbReference type="PANTHER" id="PTHR42076">
    <property type="entry name" value="CYANOVIRIN-N HOMOLOG"/>
    <property type="match status" value="1"/>
</dbReference>
<dbReference type="HOGENOM" id="CLU_567464_0_0_1"/>
<reference evidence="4" key="2">
    <citation type="submission" date="2015-01" db="EMBL/GenBank/DDBJ databases">
        <title>Evolutionary Origins and Diversification of the Mycorrhizal Mutualists.</title>
        <authorList>
            <consortium name="DOE Joint Genome Institute"/>
            <consortium name="Mycorrhizal Genomics Consortium"/>
            <person name="Kohler A."/>
            <person name="Kuo A."/>
            <person name="Nagy L.G."/>
            <person name="Floudas D."/>
            <person name="Copeland A."/>
            <person name="Barry K.W."/>
            <person name="Cichocki N."/>
            <person name="Veneault-Fourrey C."/>
            <person name="LaButti K."/>
            <person name="Lindquist E.A."/>
            <person name="Lipzen A."/>
            <person name="Lundell T."/>
            <person name="Morin E."/>
            <person name="Murat C."/>
            <person name="Riley R."/>
            <person name="Ohm R."/>
            <person name="Sun H."/>
            <person name="Tunlid A."/>
            <person name="Henrissat B."/>
            <person name="Grigoriev I.V."/>
            <person name="Hibbett D.S."/>
            <person name="Martin F."/>
        </authorList>
    </citation>
    <scope>NUCLEOTIDE SEQUENCE [LARGE SCALE GENOMIC DNA]</scope>
    <source>
        <strain evidence="4">h7</strain>
    </source>
</reference>
<dbReference type="SUPFAM" id="SSF51322">
    <property type="entry name" value="Cyanovirin-N"/>
    <property type="match status" value="2"/>
</dbReference>
<evidence type="ECO:0000313" key="4">
    <source>
        <dbReference type="Proteomes" id="UP000053424"/>
    </source>
</evidence>
<gene>
    <name evidence="3" type="ORF">M413DRAFT_446981</name>
</gene>